<dbReference type="OrthoDB" id="9984693at2759"/>
<dbReference type="InterPro" id="IPR033308">
    <property type="entry name" value="PGAP5/Cdc1/Ted1"/>
</dbReference>
<keyword evidence="8 10" id="KW-0472">Membrane</keyword>
<feature type="transmembrane region" description="Helical" evidence="10">
    <location>
        <begin position="25"/>
        <end position="48"/>
    </location>
</feature>
<dbReference type="GO" id="GO:0006506">
    <property type="term" value="P:GPI anchor biosynthetic process"/>
    <property type="evidence" value="ECO:0007669"/>
    <property type="project" value="InterPro"/>
</dbReference>
<comment type="cofactor">
    <cofactor evidence="1">
        <name>Mn(2+)</name>
        <dbReference type="ChEBI" id="CHEBI:29035"/>
    </cofactor>
</comment>
<gene>
    <name evidence="12" type="ORF">PHAECO_LOCUS1998</name>
</gene>
<organism evidence="12 13">
    <name type="scientific">Phaedon cochleariae</name>
    <name type="common">Mustard beetle</name>
    <dbReference type="NCBI Taxonomy" id="80249"/>
    <lineage>
        <taxon>Eukaryota</taxon>
        <taxon>Metazoa</taxon>
        <taxon>Ecdysozoa</taxon>
        <taxon>Arthropoda</taxon>
        <taxon>Hexapoda</taxon>
        <taxon>Insecta</taxon>
        <taxon>Pterygota</taxon>
        <taxon>Neoptera</taxon>
        <taxon>Endopterygota</taxon>
        <taxon>Coleoptera</taxon>
        <taxon>Polyphaga</taxon>
        <taxon>Cucujiformia</taxon>
        <taxon>Chrysomeloidea</taxon>
        <taxon>Chrysomelidae</taxon>
        <taxon>Chrysomelinae</taxon>
        <taxon>Chrysomelini</taxon>
        <taxon>Phaedon</taxon>
    </lineage>
</organism>
<evidence type="ECO:0000313" key="13">
    <source>
        <dbReference type="Proteomes" id="UP001153737"/>
    </source>
</evidence>
<evidence type="ECO:0000256" key="2">
    <source>
        <dbReference type="ARBA" id="ARBA00004141"/>
    </source>
</evidence>
<keyword evidence="5" id="KW-0479">Metal-binding</keyword>
<feature type="domain" description="Calcineurin-like phosphoesterase" evidence="11">
    <location>
        <begin position="71"/>
        <end position="308"/>
    </location>
</feature>
<dbReference type="GO" id="GO:0016020">
    <property type="term" value="C:membrane"/>
    <property type="evidence" value="ECO:0007669"/>
    <property type="project" value="UniProtKB-SubCell"/>
</dbReference>
<dbReference type="Gene3D" id="3.60.21.10">
    <property type="match status" value="1"/>
</dbReference>
<evidence type="ECO:0000256" key="5">
    <source>
        <dbReference type="ARBA" id="ARBA00022723"/>
    </source>
</evidence>
<dbReference type="Proteomes" id="UP001153737">
    <property type="component" value="Chromosome 10"/>
</dbReference>
<dbReference type="SUPFAM" id="SSF56300">
    <property type="entry name" value="Metallo-dependent phosphatases"/>
    <property type="match status" value="1"/>
</dbReference>
<comment type="subcellular location">
    <subcellularLocation>
        <location evidence="2">Membrane</location>
        <topology evidence="2">Multi-pass membrane protein</topology>
    </subcellularLocation>
</comment>
<evidence type="ECO:0000256" key="1">
    <source>
        <dbReference type="ARBA" id="ARBA00001936"/>
    </source>
</evidence>
<comment type="similarity">
    <text evidence="3">Belongs to the metallophosphoesterase superfamily. MPPE1 family.</text>
</comment>
<reference evidence="12" key="2">
    <citation type="submission" date="2022-10" db="EMBL/GenBank/DDBJ databases">
        <authorList>
            <consortium name="ENA_rothamsted_submissions"/>
            <consortium name="culmorum"/>
            <person name="King R."/>
        </authorList>
    </citation>
    <scope>NUCLEOTIDE SEQUENCE</scope>
</reference>
<evidence type="ECO:0000256" key="9">
    <source>
        <dbReference type="ARBA" id="ARBA00023211"/>
    </source>
</evidence>
<dbReference type="GO" id="GO:0016787">
    <property type="term" value="F:hydrolase activity"/>
    <property type="evidence" value="ECO:0007669"/>
    <property type="project" value="UniProtKB-KW"/>
</dbReference>
<dbReference type="InterPro" id="IPR029052">
    <property type="entry name" value="Metallo-depent_PP-like"/>
</dbReference>
<evidence type="ECO:0000256" key="8">
    <source>
        <dbReference type="ARBA" id="ARBA00023136"/>
    </source>
</evidence>
<dbReference type="PANTHER" id="PTHR13315:SF0">
    <property type="entry name" value="METALLOPHOSPHOESTERASE 1"/>
    <property type="match status" value="1"/>
</dbReference>
<dbReference type="PANTHER" id="PTHR13315">
    <property type="entry name" value="METALLO PHOSPHOESTERASE RELATED"/>
    <property type="match status" value="1"/>
</dbReference>
<accession>A0A9N9SEM5</accession>
<evidence type="ECO:0000313" key="12">
    <source>
        <dbReference type="EMBL" id="CAG9814382.1"/>
    </source>
</evidence>
<evidence type="ECO:0000256" key="6">
    <source>
        <dbReference type="ARBA" id="ARBA00022801"/>
    </source>
</evidence>
<dbReference type="InterPro" id="IPR004843">
    <property type="entry name" value="Calcineurin-like_PHP"/>
</dbReference>
<dbReference type="AlphaFoldDB" id="A0A9N9SEM5"/>
<evidence type="ECO:0000256" key="7">
    <source>
        <dbReference type="ARBA" id="ARBA00022989"/>
    </source>
</evidence>
<keyword evidence="6" id="KW-0378">Hydrolase</keyword>
<proteinExistence type="inferred from homology"/>
<evidence type="ECO:0000256" key="4">
    <source>
        <dbReference type="ARBA" id="ARBA00022692"/>
    </source>
</evidence>
<reference evidence="12" key="1">
    <citation type="submission" date="2022-01" db="EMBL/GenBank/DDBJ databases">
        <authorList>
            <person name="King R."/>
        </authorList>
    </citation>
    <scope>NUCLEOTIDE SEQUENCE</scope>
</reference>
<sequence length="390" mass="45295">MGTSRWSISHSQNQKSDAMQPNLKFIIKTSCGVFFLFLYCEFVIFYIVQLKCDWPELSPENGPQFDEDPVKVMVIADTHLLGSKRGHWFDKLRREWQMYRAFQTAMVIHKPELVFVLGDLTDEGLYCSSSEFEYYVRRFYSLFEVPEGTKMYVAVGNHDIGFHYGVSPYLNERFVTAFNAPAVQLISVRGNHFVLVNSMALEGDGCFLCKPAEQQLTKIQKILQCTKGTYASKCNPKMKLDVYSRPVLMQHYPLYRQSDMECSDFDSAPYPVKQERFRERWECLSQEATLQILDQLKPRLALSGHTHHGCTRPLPTGDGVEVTVPSFSWRNKDNPNYLLAVFSPNNYAYAKCELPRESTVINLYMFGATMFILWLIYSLMCRGRRKYKYH</sequence>
<feature type="transmembrane region" description="Helical" evidence="10">
    <location>
        <begin position="361"/>
        <end position="380"/>
    </location>
</feature>
<evidence type="ECO:0000256" key="3">
    <source>
        <dbReference type="ARBA" id="ARBA00008895"/>
    </source>
</evidence>
<keyword evidence="7 10" id="KW-1133">Transmembrane helix</keyword>
<dbReference type="EMBL" id="OU896716">
    <property type="protein sequence ID" value="CAG9814382.1"/>
    <property type="molecule type" value="Genomic_DNA"/>
</dbReference>
<dbReference type="GO" id="GO:0046872">
    <property type="term" value="F:metal ion binding"/>
    <property type="evidence" value="ECO:0007669"/>
    <property type="project" value="UniProtKB-KW"/>
</dbReference>
<name>A0A9N9SEM5_PHACE</name>
<protein>
    <recommendedName>
        <fullName evidence="11">Calcineurin-like phosphoesterase domain-containing protein</fullName>
    </recommendedName>
</protein>
<evidence type="ECO:0000256" key="10">
    <source>
        <dbReference type="SAM" id="Phobius"/>
    </source>
</evidence>
<evidence type="ECO:0000259" key="11">
    <source>
        <dbReference type="Pfam" id="PF00149"/>
    </source>
</evidence>
<keyword evidence="4 10" id="KW-0812">Transmembrane</keyword>
<dbReference type="Pfam" id="PF00149">
    <property type="entry name" value="Metallophos"/>
    <property type="match status" value="1"/>
</dbReference>
<keyword evidence="9" id="KW-0464">Manganese</keyword>
<keyword evidence="13" id="KW-1185">Reference proteome</keyword>